<dbReference type="GO" id="GO:0008757">
    <property type="term" value="F:S-adenosylmethionine-dependent methyltransferase activity"/>
    <property type="evidence" value="ECO:0007669"/>
    <property type="project" value="InterPro"/>
</dbReference>
<dbReference type="Proteomes" id="UP000611640">
    <property type="component" value="Chromosome"/>
</dbReference>
<dbReference type="KEGG" id="atl:Athai_63870"/>
<name>A0A7R7I0U1_9ACTN</name>
<gene>
    <name evidence="2" type="ORF">Athai_63870</name>
</gene>
<dbReference type="EMBL" id="AP023355">
    <property type="protein sequence ID" value="BCJ38884.1"/>
    <property type="molecule type" value="Genomic_DNA"/>
</dbReference>
<dbReference type="AlphaFoldDB" id="A0A7R7I0U1"/>
<dbReference type="InterPro" id="IPR029063">
    <property type="entry name" value="SAM-dependent_MTases_sf"/>
</dbReference>
<protein>
    <recommendedName>
        <fullName evidence="1">Methyltransferase type 11 domain-containing protein</fullName>
    </recommendedName>
</protein>
<feature type="domain" description="Methyltransferase type 11" evidence="1">
    <location>
        <begin position="2"/>
        <end position="49"/>
    </location>
</feature>
<dbReference type="Pfam" id="PF08241">
    <property type="entry name" value="Methyltransf_11"/>
    <property type="match status" value="1"/>
</dbReference>
<evidence type="ECO:0000313" key="3">
    <source>
        <dbReference type="Proteomes" id="UP000611640"/>
    </source>
</evidence>
<dbReference type="InterPro" id="IPR013216">
    <property type="entry name" value="Methyltransf_11"/>
</dbReference>
<dbReference type="SUPFAM" id="SSF53335">
    <property type="entry name" value="S-adenosyl-L-methionine-dependent methyltransferases"/>
    <property type="match status" value="1"/>
</dbReference>
<accession>A0A7R7I0U1</accession>
<keyword evidence="3" id="KW-1185">Reference proteome</keyword>
<evidence type="ECO:0000313" key="2">
    <source>
        <dbReference type="EMBL" id="BCJ38884.1"/>
    </source>
</evidence>
<sequence length="163" mass="17621">MVVGDATALPFADAAFAAVRADRVFQHLAHPVRALAEAARVARPGGPVVVADPDQSTLLIDAGGCPLAAEVTEFRRTHVRNADFAGRAADAFETAGLIDVGARRWRLTLTDPARAFGIITWGQAMVEEGLFDRRQCREWEQALAAGPFRYQLDYVVTVGFRAA</sequence>
<organism evidence="2 3">
    <name type="scientific">Actinocatenispora thailandica</name>
    <dbReference type="NCBI Taxonomy" id="227318"/>
    <lineage>
        <taxon>Bacteria</taxon>
        <taxon>Bacillati</taxon>
        <taxon>Actinomycetota</taxon>
        <taxon>Actinomycetes</taxon>
        <taxon>Micromonosporales</taxon>
        <taxon>Micromonosporaceae</taxon>
        <taxon>Actinocatenispora</taxon>
    </lineage>
</organism>
<evidence type="ECO:0000259" key="1">
    <source>
        <dbReference type="Pfam" id="PF08241"/>
    </source>
</evidence>
<proteinExistence type="predicted"/>
<dbReference type="Gene3D" id="3.40.50.150">
    <property type="entry name" value="Vaccinia Virus protein VP39"/>
    <property type="match status" value="1"/>
</dbReference>
<reference evidence="2 3" key="1">
    <citation type="submission" date="2020-08" db="EMBL/GenBank/DDBJ databases">
        <title>Whole genome shotgun sequence of Actinocatenispora thailandica NBRC 105041.</title>
        <authorList>
            <person name="Komaki H."/>
            <person name="Tamura T."/>
        </authorList>
    </citation>
    <scope>NUCLEOTIDE SEQUENCE [LARGE SCALE GENOMIC DNA]</scope>
    <source>
        <strain evidence="2 3">NBRC 105041</strain>
    </source>
</reference>